<keyword evidence="2" id="KW-1185">Reference proteome</keyword>
<evidence type="ECO:0000313" key="1">
    <source>
        <dbReference type="EMBL" id="TNN34828.1"/>
    </source>
</evidence>
<proteinExistence type="predicted"/>
<sequence length="63" mass="6991">MAPYRTFYCGQIYQRPDNTAQSGRARGHASIVLIGSRGLVNWRNYAEAPPNFNLSLISGNTCD</sequence>
<protein>
    <submittedName>
        <fullName evidence="1">Uncharacterized protein</fullName>
    </submittedName>
</protein>
<evidence type="ECO:0000313" key="2">
    <source>
        <dbReference type="Proteomes" id="UP000314294"/>
    </source>
</evidence>
<dbReference type="Proteomes" id="UP000314294">
    <property type="component" value="Unassembled WGS sequence"/>
</dbReference>
<comment type="caution">
    <text evidence="1">The sequence shown here is derived from an EMBL/GenBank/DDBJ whole genome shotgun (WGS) entry which is preliminary data.</text>
</comment>
<dbReference type="EMBL" id="SRLO01001882">
    <property type="protein sequence ID" value="TNN34828.1"/>
    <property type="molecule type" value="Genomic_DNA"/>
</dbReference>
<name>A0A4Z2F1C9_9TELE</name>
<accession>A0A4Z2F1C9</accession>
<dbReference type="AlphaFoldDB" id="A0A4Z2F1C9"/>
<gene>
    <name evidence="1" type="ORF">EYF80_055001</name>
</gene>
<reference evidence="1 2" key="1">
    <citation type="submission" date="2019-03" db="EMBL/GenBank/DDBJ databases">
        <title>First draft genome of Liparis tanakae, snailfish: a comprehensive survey of snailfish specific genes.</title>
        <authorList>
            <person name="Kim W."/>
            <person name="Song I."/>
            <person name="Jeong J.-H."/>
            <person name="Kim D."/>
            <person name="Kim S."/>
            <person name="Ryu S."/>
            <person name="Song J.Y."/>
            <person name="Lee S.K."/>
        </authorList>
    </citation>
    <scope>NUCLEOTIDE SEQUENCE [LARGE SCALE GENOMIC DNA]</scope>
    <source>
        <tissue evidence="1">Muscle</tissue>
    </source>
</reference>
<organism evidence="1 2">
    <name type="scientific">Liparis tanakae</name>
    <name type="common">Tanaka's snailfish</name>
    <dbReference type="NCBI Taxonomy" id="230148"/>
    <lineage>
        <taxon>Eukaryota</taxon>
        <taxon>Metazoa</taxon>
        <taxon>Chordata</taxon>
        <taxon>Craniata</taxon>
        <taxon>Vertebrata</taxon>
        <taxon>Euteleostomi</taxon>
        <taxon>Actinopterygii</taxon>
        <taxon>Neopterygii</taxon>
        <taxon>Teleostei</taxon>
        <taxon>Neoteleostei</taxon>
        <taxon>Acanthomorphata</taxon>
        <taxon>Eupercaria</taxon>
        <taxon>Perciformes</taxon>
        <taxon>Cottioidei</taxon>
        <taxon>Cottales</taxon>
        <taxon>Liparidae</taxon>
        <taxon>Liparis</taxon>
    </lineage>
</organism>